<gene>
    <name evidence="2" type="ORF">M8A51_17270</name>
</gene>
<proteinExistence type="inferred from homology"/>
<dbReference type="RefSeq" id="WP_251779766.1">
    <property type="nucleotide sequence ID" value="NZ_JAMKFE010000011.1"/>
</dbReference>
<dbReference type="EMBL" id="JAMKFE010000011">
    <property type="protein sequence ID" value="MCM5681279.1"/>
    <property type="molecule type" value="Genomic_DNA"/>
</dbReference>
<organism evidence="2 3">
    <name type="scientific">Caldimonas mangrovi</name>
    <dbReference type="NCBI Taxonomy" id="2944811"/>
    <lineage>
        <taxon>Bacteria</taxon>
        <taxon>Pseudomonadati</taxon>
        <taxon>Pseudomonadota</taxon>
        <taxon>Betaproteobacteria</taxon>
        <taxon>Burkholderiales</taxon>
        <taxon>Sphaerotilaceae</taxon>
        <taxon>Caldimonas</taxon>
    </lineage>
</organism>
<evidence type="ECO:0000313" key="2">
    <source>
        <dbReference type="EMBL" id="MCM5681279.1"/>
    </source>
</evidence>
<evidence type="ECO:0000313" key="3">
    <source>
        <dbReference type="Proteomes" id="UP001165541"/>
    </source>
</evidence>
<comment type="caution">
    <text evidence="2">The sequence shown here is derived from an EMBL/GenBank/DDBJ whole genome shotgun (WGS) entry which is preliminary data.</text>
</comment>
<dbReference type="PIRSF" id="PIRSF017082">
    <property type="entry name" value="YflP"/>
    <property type="match status" value="1"/>
</dbReference>
<dbReference type="Pfam" id="PF03401">
    <property type="entry name" value="TctC"/>
    <property type="match status" value="1"/>
</dbReference>
<sequence length="336" mass="35183">MKQDIFLGAGSRLWLGLVVLLTLAFGHRPVAAQPAAFPAGPIKLVVGYAAGGSVDLVARRVAPVLSRRLGQPVSVENLAGASGSIAAVTVALAAPDGHTLLLGSPAEIGINHLLDRRGRFDPLKDLTPIGAVGSQPLVLVASGASSVRNLDGFLAYATSHKRQARYGTAGHGTPLHLAGETIKRLSGAPMEHVPYRGAGLMLPDLLSGRTEFAVMVLSSAMPHVRDGKLRVLGLTQASGSAAARDLPVLGAHPRLRGLDVGVWFGLFGPARLPPAVAERLRTELREALRQPELRSALEADGLSLMENADFAGFLRTELHKFAETVERAGMGAAPLH</sequence>
<dbReference type="InterPro" id="IPR005064">
    <property type="entry name" value="BUG"/>
</dbReference>
<comment type="similarity">
    <text evidence="1">Belongs to the UPF0065 (bug) family.</text>
</comment>
<dbReference type="PANTHER" id="PTHR42928">
    <property type="entry name" value="TRICARBOXYLATE-BINDING PROTEIN"/>
    <property type="match status" value="1"/>
</dbReference>
<dbReference type="InterPro" id="IPR042100">
    <property type="entry name" value="Bug_dom1"/>
</dbReference>
<evidence type="ECO:0000256" key="1">
    <source>
        <dbReference type="ARBA" id="ARBA00006987"/>
    </source>
</evidence>
<dbReference type="PANTHER" id="PTHR42928:SF5">
    <property type="entry name" value="BLR1237 PROTEIN"/>
    <property type="match status" value="1"/>
</dbReference>
<dbReference type="Gene3D" id="3.40.190.150">
    <property type="entry name" value="Bordetella uptake gene, domain 1"/>
    <property type="match status" value="1"/>
</dbReference>
<accession>A0ABT0YRC1</accession>
<keyword evidence="3" id="KW-1185">Reference proteome</keyword>
<name>A0ABT0YRC1_9BURK</name>
<dbReference type="Gene3D" id="3.40.190.10">
    <property type="entry name" value="Periplasmic binding protein-like II"/>
    <property type="match status" value="1"/>
</dbReference>
<dbReference type="CDD" id="cd07012">
    <property type="entry name" value="PBP2_Bug_TTT"/>
    <property type="match status" value="1"/>
</dbReference>
<protein>
    <submittedName>
        <fullName evidence="2">Tripartite tricarboxylate transporter substrate binding protein</fullName>
    </submittedName>
</protein>
<dbReference type="Proteomes" id="UP001165541">
    <property type="component" value="Unassembled WGS sequence"/>
</dbReference>
<dbReference type="SUPFAM" id="SSF53850">
    <property type="entry name" value="Periplasmic binding protein-like II"/>
    <property type="match status" value="1"/>
</dbReference>
<reference evidence="2" key="1">
    <citation type="submission" date="2022-05" db="EMBL/GenBank/DDBJ databases">
        <title>Schlegelella sp. nov., isolated from mangrove soil.</title>
        <authorList>
            <person name="Liu Y."/>
            <person name="Ge X."/>
            <person name="Liu W."/>
        </authorList>
    </citation>
    <scope>NUCLEOTIDE SEQUENCE</scope>
    <source>
        <strain evidence="2">S2-27</strain>
    </source>
</reference>